<reference evidence="2" key="1">
    <citation type="submission" date="2021-10" db="EMBL/GenBank/DDBJ databases">
        <title>Novel species in genus Arthrobacter.</title>
        <authorList>
            <person name="Liu Y."/>
        </authorList>
    </citation>
    <scope>NUCLEOTIDE SEQUENCE</scope>
    <source>
        <strain evidence="2">Zg-Y809</strain>
    </source>
</reference>
<accession>A0A9X1S7L8</accession>
<evidence type="ECO:0000256" key="1">
    <source>
        <dbReference type="SAM" id="Phobius"/>
    </source>
</evidence>
<feature type="transmembrane region" description="Helical" evidence="1">
    <location>
        <begin position="54"/>
        <end position="75"/>
    </location>
</feature>
<organism evidence="2 3">
    <name type="scientific">Arthrobacter gengyunqii</name>
    <dbReference type="NCBI Taxonomy" id="2886940"/>
    <lineage>
        <taxon>Bacteria</taxon>
        <taxon>Bacillati</taxon>
        <taxon>Actinomycetota</taxon>
        <taxon>Actinomycetes</taxon>
        <taxon>Micrococcales</taxon>
        <taxon>Micrococcaceae</taxon>
        <taxon>Arthrobacter</taxon>
    </lineage>
</organism>
<name>A0A9X1S7L8_9MICC</name>
<proteinExistence type="predicted"/>
<keyword evidence="1" id="KW-0472">Membrane</keyword>
<evidence type="ECO:0000313" key="2">
    <source>
        <dbReference type="EMBL" id="MCC3270357.1"/>
    </source>
</evidence>
<dbReference type="AlphaFoldDB" id="A0A9X1S7L8"/>
<dbReference type="RefSeq" id="WP_227908607.1">
    <property type="nucleotide sequence ID" value="NZ_CP095461.1"/>
</dbReference>
<feature type="transmembrane region" description="Helical" evidence="1">
    <location>
        <begin position="21"/>
        <end position="42"/>
    </location>
</feature>
<keyword evidence="1" id="KW-0812">Transmembrane</keyword>
<comment type="caution">
    <text evidence="2">The sequence shown here is derived from an EMBL/GenBank/DDBJ whole genome shotgun (WGS) entry which is preliminary data.</text>
</comment>
<sequence length="156" mass="17078">MAKTPEMSAAMPEKLLRPRAANVWGAVALVFLPAFVVLFVGWEISDAVGGSRDLVDNLGLVVMFAGVANVIRVVISNKQELCRRIAENLSQEHAITVLYPSLLIDTGRFSGGLTRRKVQAVDEYRRPLLVTLSLDDTGTKVIPTFHDVDGHPVRGR</sequence>
<gene>
    <name evidence="2" type="ORF">LJ751_13515</name>
</gene>
<evidence type="ECO:0000313" key="3">
    <source>
        <dbReference type="Proteomes" id="UP001139264"/>
    </source>
</evidence>
<dbReference type="Proteomes" id="UP001139264">
    <property type="component" value="Unassembled WGS sequence"/>
</dbReference>
<dbReference type="EMBL" id="JAJFZP010000011">
    <property type="protein sequence ID" value="MCC3270357.1"/>
    <property type="molecule type" value="Genomic_DNA"/>
</dbReference>
<keyword evidence="1" id="KW-1133">Transmembrane helix</keyword>
<protein>
    <submittedName>
        <fullName evidence="2">Uncharacterized protein</fullName>
    </submittedName>
</protein>